<protein>
    <submittedName>
        <fullName evidence="6">Peptide/nickel transport system substrate-binding protein</fullName>
    </submittedName>
</protein>
<dbReference type="Proteomes" id="UP000536604">
    <property type="component" value="Unassembled WGS sequence"/>
</dbReference>
<keyword evidence="7" id="KW-1185">Reference proteome</keyword>
<dbReference type="GO" id="GO:0042597">
    <property type="term" value="C:periplasmic space"/>
    <property type="evidence" value="ECO:0007669"/>
    <property type="project" value="UniProtKB-ARBA"/>
</dbReference>
<evidence type="ECO:0000256" key="3">
    <source>
        <dbReference type="ARBA" id="ARBA00022729"/>
    </source>
</evidence>
<dbReference type="AlphaFoldDB" id="A0A841ISF9"/>
<dbReference type="GO" id="GO:0015833">
    <property type="term" value="P:peptide transport"/>
    <property type="evidence" value="ECO:0007669"/>
    <property type="project" value="TreeGrafter"/>
</dbReference>
<reference evidence="6 7" key="1">
    <citation type="submission" date="2020-08" db="EMBL/GenBank/DDBJ databases">
        <title>Genomic Encyclopedia of Type Strains, Phase III (KMG-III): the genomes of soil and plant-associated and newly described type strains.</title>
        <authorList>
            <person name="Whitman W."/>
        </authorList>
    </citation>
    <scope>NUCLEOTIDE SEQUENCE [LARGE SCALE GENOMIC DNA]</scope>
    <source>
        <strain evidence="6 7">CECT 8712</strain>
    </source>
</reference>
<dbReference type="PANTHER" id="PTHR30290:SF9">
    <property type="entry name" value="OLIGOPEPTIDE-BINDING PROTEIN APPA"/>
    <property type="match status" value="1"/>
</dbReference>
<feature type="domain" description="Solute-binding protein family 5" evidence="5">
    <location>
        <begin position="95"/>
        <end position="427"/>
    </location>
</feature>
<evidence type="ECO:0000259" key="5">
    <source>
        <dbReference type="Pfam" id="PF00496"/>
    </source>
</evidence>
<dbReference type="Gene3D" id="3.40.190.10">
    <property type="entry name" value="Periplasmic binding protein-like II"/>
    <property type="match status" value="1"/>
</dbReference>
<evidence type="ECO:0000256" key="1">
    <source>
        <dbReference type="ARBA" id="ARBA00005695"/>
    </source>
</evidence>
<dbReference type="SUPFAM" id="SSF53850">
    <property type="entry name" value="Periplasmic binding protein-like II"/>
    <property type="match status" value="1"/>
</dbReference>
<evidence type="ECO:0000313" key="6">
    <source>
        <dbReference type="EMBL" id="MBB6119545.1"/>
    </source>
</evidence>
<dbReference type="InterPro" id="IPR030678">
    <property type="entry name" value="Peptide/Ni-bd"/>
</dbReference>
<sequence>MIGRPIHSHGSAPSPGRPRRRRTALPGLAVLTATTLLLTACGMPGSSEGTGEQASHITVGTSVTEDAINPLNKQYATFQFNAFDALVRQMRGDEEPQPRLATDWEQVSDTLWRFTLREGATFHNGEPVTAEDVVFSFNEILEEQFANAAYISTVASVREGEGGTVEIETKEPDPLLLSHIGQIFIVPKAHWEEVGGADGFSADPVGSGPYEITSFDPSTGVEYQAFDGFWGQEPATEKVTVRYIADTGALSAALESGEIDIAHELASDAIETLSGRDDIQLHNEFSGLQNMFQLNTVQEPFDDVRVRRAAVAAIDAPSMIDALTFGAGIIEDGQVSAEGVFGHSPEITRPEFDLDHARELLEEADAVGAEITLSGQSRDRTLLESIGSQLDAAGFETTIEANEIGVWVEQFRNGTDADIFYRGSSYSGVFDAGRPYSFISSGERPFVEDEEWTRLYEAQRTEMDPEKREQLLIEASEYVRDQAYVLYTFGRPSVSASLAGVEGVDYGDGLVLLLDEAVKTG</sequence>
<evidence type="ECO:0000256" key="4">
    <source>
        <dbReference type="SAM" id="MobiDB-lite"/>
    </source>
</evidence>
<dbReference type="InterPro" id="IPR000914">
    <property type="entry name" value="SBP_5_dom"/>
</dbReference>
<keyword evidence="2" id="KW-0813">Transport</keyword>
<organism evidence="6 7">
    <name type="scientific">Nocardiopsis algeriensis</name>
    <dbReference type="NCBI Taxonomy" id="1478215"/>
    <lineage>
        <taxon>Bacteria</taxon>
        <taxon>Bacillati</taxon>
        <taxon>Actinomycetota</taxon>
        <taxon>Actinomycetes</taxon>
        <taxon>Streptosporangiales</taxon>
        <taxon>Nocardiopsidaceae</taxon>
        <taxon>Nocardiopsis</taxon>
    </lineage>
</organism>
<dbReference type="Gene3D" id="3.90.76.10">
    <property type="entry name" value="Dipeptide-binding Protein, Domain 1"/>
    <property type="match status" value="1"/>
</dbReference>
<accession>A0A841ISF9</accession>
<dbReference type="GO" id="GO:0043190">
    <property type="term" value="C:ATP-binding cassette (ABC) transporter complex"/>
    <property type="evidence" value="ECO:0007669"/>
    <property type="project" value="InterPro"/>
</dbReference>
<keyword evidence="3" id="KW-0732">Signal</keyword>
<gene>
    <name evidence="6" type="ORF">FHS13_001494</name>
</gene>
<comment type="similarity">
    <text evidence="1">Belongs to the bacterial solute-binding protein 5 family.</text>
</comment>
<name>A0A841ISF9_9ACTN</name>
<dbReference type="EMBL" id="JACHJO010000004">
    <property type="protein sequence ID" value="MBB6119545.1"/>
    <property type="molecule type" value="Genomic_DNA"/>
</dbReference>
<dbReference type="GO" id="GO:1904680">
    <property type="term" value="F:peptide transmembrane transporter activity"/>
    <property type="evidence" value="ECO:0007669"/>
    <property type="project" value="TreeGrafter"/>
</dbReference>
<dbReference type="Gene3D" id="3.10.105.10">
    <property type="entry name" value="Dipeptide-binding Protein, Domain 3"/>
    <property type="match status" value="1"/>
</dbReference>
<dbReference type="CDD" id="cd00995">
    <property type="entry name" value="PBP2_NikA_DppA_OppA_like"/>
    <property type="match status" value="1"/>
</dbReference>
<dbReference type="InterPro" id="IPR039424">
    <property type="entry name" value="SBP_5"/>
</dbReference>
<proteinExistence type="inferred from homology"/>
<dbReference type="Pfam" id="PF00496">
    <property type="entry name" value="SBP_bac_5"/>
    <property type="match status" value="1"/>
</dbReference>
<dbReference type="PANTHER" id="PTHR30290">
    <property type="entry name" value="PERIPLASMIC BINDING COMPONENT OF ABC TRANSPORTER"/>
    <property type="match status" value="1"/>
</dbReference>
<evidence type="ECO:0000256" key="2">
    <source>
        <dbReference type="ARBA" id="ARBA00022448"/>
    </source>
</evidence>
<evidence type="ECO:0000313" key="7">
    <source>
        <dbReference type="Proteomes" id="UP000536604"/>
    </source>
</evidence>
<feature type="region of interest" description="Disordered" evidence="4">
    <location>
        <begin position="1"/>
        <end position="21"/>
    </location>
</feature>
<dbReference type="PIRSF" id="PIRSF002741">
    <property type="entry name" value="MppA"/>
    <property type="match status" value="1"/>
</dbReference>
<comment type="caution">
    <text evidence="6">The sequence shown here is derived from an EMBL/GenBank/DDBJ whole genome shotgun (WGS) entry which is preliminary data.</text>
</comment>
<dbReference type="RefSeq" id="WP_184289609.1">
    <property type="nucleotide sequence ID" value="NZ_JACHJO010000004.1"/>
</dbReference>